<evidence type="ECO:0000313" key="2">
    <source>
        <dbReference type="Proteomes" id="UP000192907"/>
    </source>
</evidence>
<proteinExistence type="predicted"/>
<gene>
    <name evidence="1" type="ORF">SAMN06296036_10192</name>
</gene>
<name>A0A1Y6B773_9BACT</name>
<organism evidence="1 2">
    <name type="scientific">Pseudobacteriovorax antillogorgiicola</name>
    <dbReference type="NCBI Taxonomy" id="1513793"/>
    <lineage>
        <taxon>Bacteria</taxon>
        <taxon>Pseudomonadati</taxon>
        <taxon>Bdellovibrionota</taxon>
        <taxon>Oligoflexia</taxon>
        <taxon>Oligoflexales</taxon>
        <taxon>Pseudobacteriovoracaceae</taxon>
        <taxon>Pseudobacteriovorax</taxon>
    </lineage>
</organism>
<dbReference type="STRING" id="1513793.SAMN06296036_10192"/>
<protein>
    <submittedName>
        <fullName evidence="1">Uncharacterized protein</fullName>
    </submittedName>
</protein>
<dbReference type="EMBL" id="FWZT01000001">
    <property type="protein sequence ID" value="SME88008.1"/>
    <property type="molecule type" value="Genomic_DNA"/>
</dbReference>
<dbReference type="AlphaFoldDB" id="A0A1Y6B773"/>
<dbReference type="RefSeq" id="WP_132314771.1">
    <property type="nucleotide sequence ID" value="NZ_FWZT01000001.1"/>
</dbReference>
<evidence type="ECO:0000313" key="1">
    <source>
        <dbReference type="EMBL" id="SME88008.1"/>
    </source>
</evidence>
<sequence length="203" mass="23462">MGYRWFILAMLLSTQSQGKDLLDHITIQVNGDITKVEPGKALKVFEGDQVKIVAAKLASGKQPEFVNLVGFRRPGGDNPFDDTGKLVLVGDELNRQWAIRRQYLRYRINVRTKSILHGRVFLDVHQPIVRSIRVQVNDKLLDIKPNQTLRIKESDQIKLDRVDANFDVQSPGFRYRFKNSDREHDIVMTRYGRKVAVFPIKVY</sequence>
<accession>A0A1Y6B773</accession>
<keyword evidence="2" id="KW-1185">Reference proteome</keyword>
<reference evidence="2" key="1">
    <citation type="submission" date="2017-04" db="EMBL/GenBank/DDBJ databases">
        <authorList>
            <person name="Varghese N."/>
            <person name="Submissions S."/>
        </authorList>
    </citation>
    <scope>NUCLEOTIDE SEQUENCE [LARGE SCALE GENOMIC DNA]</scope>
    <source>
        <strain evidence="2">RKEM611</strain>
    </source>
</reference>
<dbReference type="Proteomes" id="UP000192907">
    <property type="component" value="Unassembled WGS sequence"/>
</dbReference>